<accession>A0A7N0U5V2</accession>
<dbReference type="OMA" id="ERCTMFF"/>
<dbReference type="Proteomes" id="UP000594263">
    <property type="component" value="Unplaced"/>
</dbReference>
<evidence type="ECO:0000313" key="3">
    <source>
        <dbReference type="Proteomes" id="UP000594263"/>
    </source>
</evidence>
<dbReference type="AlphaFoldDB" id="A0A7N0U5V2"/>
<dbReference type="EnsemblPlants" id="Kaladp0055s0259.1.v1.1">
    <property type="protein sequence ID" value="Kaladp0055s0259.1.v1.1"/>
    <property type="gene ID" value="Kaladp0055s0259.v1.1"/>
</dbReference>
<keyword evidence="3" id="KW-1185">Reference proteome</keyword>
<evidence type="ECO:0000313" key="2">
    <source>
        <dbReference type="EnsemblPlants" id="Kaladp0055s0259.1.v1.1"/>
    </source>
</evidence>
<protein>
    <submittedName>
        <fullName evidence="2">Uncharacterized protein</fullName>
    </submittedName>
</protein>
<feature type="region of interest" description="Disordered" evidence="1">
    <location>
        <begin position="1"/>
        <end position="33"/>
    </location>
</feature>
<evidence type="ECO:0000256" key="1">
    <source>
        <dbReference type="SAM" id="MobiDB-lite"/>
    </source>
</evidence>
<organism evidence="2 3">
    <name type="scientific">Kalanchoe fedtschenkoi</name>
    <name type="common">Lavender scallops</name>
    <name type="synonym">South American air plant</name>
    <dbReference type="NCBI Taxonomy" id="63787"/>
    <lineage>
        <taxon>Eukaryota</taxon>
        <taxon>Viridiplantae</taxon>
        <taxon>Streptophyta</taxon>
        <taxon>Embryophyta</taxon>
        <taxon>Tracheophyta</taxon>
        <taxon>Spermatophyta</taxon>
        <taxon>Magnoliopsida</taxon>
        <taxon>eudicotyledons</taxon>
        <taxon>Gunneridae</taxon>
        <taxon>Pentapetalae</taxon>
        <taxon>Saxifragales</taxon>
        <taxon>Crassulaceae</taxon>
        <taxon>Kalanchoe</taxon>
    </lineage>
</organism>
<name>A0A7N0U5V2_KALFE</name>
<reference evidence="2" key="1">
    <citation type="submission" date="2021-01" db="UniProtKB">
        <authorList>
            <consortium name="EnsemblPlants"/>
        </authorList>
    </citation>
    <scope>IDENTIFICATION</scope>
</reference>
<dbReference type="PANTHER" id="PTHR33872">
    <property type="entry name" value="DNA POLYMERASE EPSILON CATALYTIC SUBUNIT A"/>
    <property type="match status" value="1"/>
</dbReference>
<dbReference type="PANTHER" id="PTHR33872:SF7">
    <property type="entry name" value="OSJNBA0084K11.10-LIKE PROTEIN"/>
    <property type="match status" value="1"/>
</dbReference>
<sequence>MAVFDENPVADAKVGNKQMNPPSRPPLPKRVKGKKMITKSITKLEIERFWKNKHMEEEDHLFAAIKAAARVRARNLTEEIYKRFEESLKENKLKEGSIDMNENHTNKDEFSEEPRVGIKDWWTKSKYAYLNQPAIGTSVKKKRASSYIPNSCFYKTPVSSPGITAAYLGVF</sequence>
<proteinExistence type="predicted"/>
<dbReference type="Gramene" id="Kaladp0055s0259.1.v1.1">
    <property type="protein sequence ID" value="Kaladp0055s0259.1.v1.1"/>
    <property type="gene ID" value="Kaladp0055s0259.v1.1"/>
</dbReference>